<gene>
    <name evidence="1" type="ORF">GCM10009789_50080</name>
</gene>
<name>A0ABN2E1F9_9ACTN</name>
<sequence length="65" mass="7058">MLALRHAFDGVNLNRVELAAVRIPSLLVTTALLATGAWYCVRSGQREYPEDPLGRAVLPVSRGPV</sequence>
<dbReference type="EMBL" id="BAAAOS010000035">
    <property type="protein sequence ID" value="GAA1590391.1"/>
    <property type="molecule type" value="Genomic_DNA"/>
</dbReference>
<dbReference type="Proteomes" id="UP001500393">
    <property type="component" value="Unassembled WGS sequence"/>
</dbReference>
<reference evidence="1 2" key="1">
    <citation type="journal article" date="2019" name="Int. J. Syst. Evol. Microbiol.">
        <title>The Global Catalogue of Microorganisms (GCM) 10K type strain sequencing project: providing services to taxonomists for standard genome sequencing and annotation.</title>
        <authorList>
            <consortium name="The Broad Institute Genomics Platform"/>
            <consortium name="The Broad Institute Genome Sequencing Center for Infectious Disease"/>
            <person name="Wu L."/>
            <person name="Ma J."/>
        </authorList>
    </citation>
    <scope>NUCLEOTIDE SEQUENCE [LARGE SCALE GENOMIC DNA]</scope>
    <source>
        <strain evidence="1 2">JCM 14969</strain>
    </source>
</reference>
<evidence type="ECO:0000313" key="2">
    <source>
        <dbReference type="Proteomes" id="UP001500393"/>
    </source>
</evidence>
<protein>
    <submittedName>
        <fullName evidence="1">Uncharacterized protein</fullName>
    </submittedName>
</protein>
<accession>A0ABN2E1F9</accession>
<keyword evidence="2" id="KW-1185">Reference proteome</keyword>
<organism evidence="1 2">
    <name type="scientific">Kribbella sancticallisti</name>
    <dbReference type="NCBI Taxonomy" id="460087"/>
    <lineage>
        <taxon>Bacteria</taxon>
        <taxon>Bacillati</taxon>
        <taxon>Actinomycetota</taxon>
        <taxon>Actinomycetes</taxon>
        <taxon>Propionibacteriales</taxon>
        <taxon>Kribbellaceae</taxon>
        <taxon>Kribbella</taxon>
    </lineage>
</organism>
<proteinExistence type="predicted"/>
<comment type="caution">
    <text evidence="1">The sequence shown here is derived from an EMBL/GenBank/DDBJ whole genome shotgun (WGS) entry which is preliminary data.</text>
</comment>
<evidence type="ECO:0000313" key="1">
    <source>
        <dbReference type="EMBL" id="GAA1590391.1"/>
    </source>
</evidence>